<evidence type="ECO:0000313" key="1">
    <source>
        <dbReference type="EMBL" id="MFK4752670.1"/>
    </source>
</evidence>
<evidence type="ECO:0008006" key="3">
    <source>
        <dbReference type="Google" id="ProtNLM"/>
    </source>
</evidence>
<gene>
    <name evidence="1" type="ORF">WG929_09660</name>
</gene>
<proteinExistence type="predicted"/>
<dbReference type="Proteomes" id="UP001620597">
    <property type="component" value="Unassembled WGS sequence"/>
</dbReference>
<dbReference type="Gene3D" id="3.40.630.30">
    <property type="match status" value="1"/>
</dbReference>
<dbReference type="SUPFAM" id="SSF55729">
    <property type="entry name" value="Acyl-CoA N-acyltransferases (Nat)"/>
    <property type="match status" value="1"/>
</dbReference>
<comment type="caution">
    <text evidence="1">The sequence shown here is derived from an EMBL/GenBank/DDBJ whole genome shotgun (WGS) entry which is preliminary data.</text>
</comment>
<dbReference type="InterPro" id="IPR016181">
    <property type="entry name" value="Acyl_CoA_acyltransferase"/>
</dbReference>
<dbReference type="RefSeq" id="WP_416205871.1">
    <property type="nucleotide sequence ID" value="NZ_JBBKTX010000010.1"/>
</dbReference>
<accession>A0ABW8NIA5</accession>
<reference evidence="1 2" key="1">
    <citation type="submission" date="2024-03" db="EMBL/GenBank/DDBJ databases">
        <title>High-quality draft genome sequence of Oceanobacter sp. wDCs-4.</title>
        <authorList>
            <person name="Dong C."/>
        </authorList>
    </citation>
    <scope>NUCLEOTIDE SEQUENCE [LARGE SCALE GENOMIC DNA]</scope>
    <source>
        <strain evidence="2">wDCs-4</strain>
    </source>
</reference>
<organism evidence="1 2">
    <name type="scientific">Oceanobacter antarcticus</name>
    <dbReference type="NCBI Taxonomy" id="3133425"/>
    <lineage>
        <taxon>Bacteria</taxon>
        <taxon>Pseudomonadati</taxon>
        <taxon>Pseudomonadota</taxon>
        <taxon>Gammaproteobacteria</taxon>
        <taxon>Oceanospirillales</taxon>
        <taxon>Oceanospirillaceae</taxon>
        <taxon>Oceanobacter</taxon>
    </lineage>
</organism>
<sequence>MKFTPTLTFEGGRIRPLEATDRDALLVVYQQPELPGQRPLEQPEQLDRMIELSVQMAATQRGMMWAIELGDDASGYQLLGMASAYDWQPSLLKVALRIDGLSALTMANRAAVLCSCIHFMAAKYHLRNFAYAWVQGQSDAIPAMLESIGFRASVIMRDGWRLGQHDYCEQTLYHRILATTDTDTTTEANV</sequence>
<keyword evidence="2" id="KW-1185">Reference proteome</keyword>
<name>A0ABW8NIA5_9GAMM</name>
<evidence type="ECO:0000313" key="2">
    <source>
        <dbReference type="Proteomes" id="UP001620597"/>
    </source>
</evidence>
<protein>
    <recommendedName>
        <fullName evidence="3">N-acetyltransferase domain-containing protein</fullName>
    </recommendedName>
</protein>
<dbReference type="EMBL" id="JBBKTX010000010">
    <property type="protein sequence ID" value="MFK4752670.1"/>
    <property type="molecule type" value="Genomic_DNA"/>
</dbReference>